<dbReference type="Proteomes" id="UP000664417">
    <property type="component" value="Unassembled WGS sequence"/>
</dbReference>
<evidence type="ECO:0000256" key="11">
    <source>
        <dbReference type="RuleBase" id="RU362031"/>
    </source>
</evidence>
<name>A0A8J7QE51_9BACT</name>
<dbReference type="GO" id="GO:0004222">
    <property type="term" value="F:metalloendopeptidase activity"/>
    <property type="evidence" value="ECO:0007669"/>
    <property type="project" value="InterPro"/>
</dbReference>
<dbReference type="PROSITE" id="PS50106">
    <property type="entry name" value="PDZ"/>
    <property type="match status" value="1"/>
</dbReference>
<evidence type="ECO:0000256" key="9">
    <source>
        <dbReference type="ARBA" id="ARBA00023049"/>
    </source>
</evidence>
<comment type="caution">
    <text evidence="13">The sequence shown here is derived from an EMBL/GenBank/DDBJ whole genome shotgun (WGS) entry which is preliminary data.</text>
</comment>
<keyword evidence="5 11" id="KW-0812">Transmembrane</keyword>
<dbReference type="NCBIfam" id="TIGR00054">
    <property type="entry name" value="RIP metalloprotease RseP"/>
    <property type="match status" value="1"/>
</dbReference>
<dbReference type="InterPro" id="IPR004387">
    <property type="entry name" value="Pept_M50_Zn"/>
</dbReference>
<evidence type="ECO:0000256" key="3">
    <source>
        <dbReference type="ARBA" id="ARBA00007931"/>
    </source>
</evidence>
<dbReference type="PANTHER" id="PTHR42837">
    <property type="entry name" value="REGULATOR OF SIGMA-E PROTEASE RSEP"/>
    <property type="match status" value="1"/>
</dbReference>
<dbReference type="InterPro" id="IPR041489">
    <property type="entry name" value="PDZ_6"/>
</dbReference>
<gene>
    <name evidence="13" type="primary">rseP</name>
    <name evidence="13" type="ORF">J3U88_27190</name>
</gene>
<feature type="transmembrane region" description="Helical" evidence="11">
    <location>
        <begin position="12"/>
        <end position="34"/>
    </location>
</feature>
<dbReference type="InterPro" id="IPR001478">
    <property type="entry name" value="PDZ"/>
</dbReference>
<keyword evidence="7 11" id="KW-0862">Zinc</keyword>
<evidence type="ECO:0000256" key="2">
    <source>
        <dbReference type="ARBA" id="ARBA00004141"/>
    </source>
</evidence>
<organism evidence="13 14">
    <name type="scientific">Acanthopleuribacter pedis</name>
    <dbReference type="NCBI Taxonomy" id="442870"/>
    <lineage>
        <taxon>Bacteria</taxon>
        <taxon>Pseudomonadati</taxon>
        <taxon>Acidobacteriota</taxon>
        <taxon>Holophagae</taxon>
        <taxon>Acanthopleuribacterales</taxon>
        <taxon>Acanthopleuribacteraceae</taxon>
        <taxon>Acanthopleuribacter</taxon>
    </lineage>
</organism>
<keyword evidence="8 11" id="KW-1133">Transmembrane helix</keyword>
<protein>
    <recommendedName>
        <fullName evidence="11">Zinc metalloprotease</fullName>
        <ecNumber evidence="11">3.4.24.-</ecNumber>
    </recommendedName>
</protein>
<dbReference type="GO" id="GO:0046872">
    <property type="term" value="F:metal ion binding"/>
    <property type="evidence" value="ECO:0007669"/>
    <property type="project" value="UniProtKB-KW"/>
</dbReference>
<dbReference type="Pfam" id="PF17820">
    <property type="entry name" value="PDZ_6"/>
    <property type="match status" value="2"/>
</dbReference>
<keyword evidence="10 11" id="KW-0472">Membrane</keyword>
<feature type="transmembrane region" description="Helical" evidence="11">
    <location>
        <begin position="370"/>
        <end position="390"/>
    </location>
</feature>
<feature type="transmembrane region" description="Helical" evidence="11">
    <location>
        <begin position="423"/>
        <end position="442"/>
    </location>
</feature>
<comment type="cofactor">
    <cofactor evidence="1 11">
        <name>Zn(2+)</name>
        <dbReference type="ChEBI" id="CHEBI:29105"/>
    </cofactor>
</comment>
<accession>A0A8J7QE51</accession>
<reference evidence="13" key="1">
    <citation type="submission" date="2021-03" db="EMBL/GenBank/DDBJ databases">
        <authorList>
            <person name="Wang G."/>
        </authorList>
    </citation>
    <scope>NUCLEOTIDE SEQUENCE</scope>
    <source>
        <strain evidence="13">KCTC 12899</strain>
    </source>
</reference>
<evidence type="ECO:0000256" key="4">
    <source>
        <dbReference type="ARBA" id="ARBA00022670"/>
    </source>
</evidence>
<evidence type="ECO:0000256" key="7">
    <source>
        <dbReference type="ARBA" id="ARBA00022833"/>
    </source>
</evidence>
<evidence type="ECO:0000256" key="5">
    <source>
        <dbReference type="ARBA" id="ARBA00022692"/>
    </source>
</evidence>
<keyword evidence="9 11" id="KW-0482">Metalloprotease</keyword>
<keyword evidence="14" id="KW-1185">Reference proteome</keyword>
<dbReference type="AlphaFoldDB" id="A0A8J7QE51"/>
<dbReference type="Gene3D" id="2.30.42.10">
    <property type="match status" value="2"/>
</dbReference>
<feature type="transmembrane region" description="Helical" evidence="11">
    <location>
        <begin position="99"/>
        <end position="121"/>
    </location>
</feature>
<keyword evidence="6 11" id="KW-0378">Hydrolase</keyword>
<dbReference type="SMART" id="SM00228">
    <property type="entry name" value="PDZ"/>
    <property type="match status" value="2"/>
</dbReference>
<dbReference type="EC" id="3.4.24.-" evidence="11"/>
<evidence type="ECO:0000313" key="14">
    <source>
        <dbReference type="Proteomes" id="UP000664417"/>
    </source>
</evidence>
<dbReference type="CDD" id="cd23081">
    <property type="entry name" value="cpPDZ_EcRseP-like"/>
    <property type="match status" value="1"/>
</dbReference>
<dbReference type="InterPro" id="IPR008915">
    <property type="entry name" value="Peptidase_M50"/>
</dbReference>
<comment type="similarity">
    <text evidence="3 11">Belongs to the peptidase M50B family.</text>
</comment>
<dbReference type="PANTHER" id="PTHR42837:SF2">
    <property type="entry name" value="MEMBRANE METALLOPROTEASE ARASP2, CHLOROPLASTIC-RELATED"/>
    <property type="match status" value="1"/>
</dbReference>
<evidence type="ECO:0000256" key="6">
    <source>
        <dbReference type="ARBA" id="ARBA00022801"/>
    </source>
</evidence>
<comment type="subcellular location">
    <subcellularLocation>
        <location evidence="2">Membrane</location>
        <topology evidence="2">Multi-pass membrane protein</topology>
    </subcellularLocation>
</comment>
<dbReference type="InterPro" id="IPR036034">
    <property type="entry name" value="PDZ_sf"/>
</dbReference>
<keyword evidence="11" id="KW-0479">Metal-binding</keyword>
<evidence type="ECO:0000313" key="13">
    <source>
        <dbReference type="EMBL" id="MBO1322189.1"/>
    </source>
</evidence>
<evidence type="ECO:0000256" key="8">
    <source>
        <dbReference type="ARBA" id="ARBA00022989"/>
    </source>
</evidence>
<keyword evidence="4" id="KW-0645">Protease</keyword>
<evidence type="ECO:0000256" key="10">
    <source>
        <dbReference type="ARBA" id="ARBA00023136"/>
    </source>
</evidence>
<dbReference type="GO" id="GO:0016020">
    <property type="term" value="C:membrane"/>
    <property type="evidence" value="ECO:0007669"/>
    <property type="project" value="UniProtKB-SubCell"/>
</dbReference>
<dbReference type="SUPFAM" id="SSF50156">
    <property type="entry name" value="PDZ domain-like"/>
    <property type="match status" value="2"/>
</dbReference>
<dbReference type="GO" id="GO:0006508">
    <property type="term" value="P:proteolysis"/>
    <property type="evidence" value="ECO:0007669"/>
    <property type="project" value="UniProtKB-KW"/>
</dbReference>
<evidence type="ECO:0000256" key="1">
    <source>
        <dbReference type="ARBA" id="ARBA00001947"/>
    </source>
</evidence>
<sequence length="452" mass="50763">MGSIIQEILSNRIISFFLLLVPLVVFHEFGHFVVAKLGGFRVYKFAFGFGKKLFSFEYAGTEYRWNLIPLGGYVDFMGEVIYTDKIPDDAKHFYNKPKWLRFLVLLMGPMFNIILAFVLYWMMFSNLTMYTPDYQKAPYTVGYIQPNSSAEAAGLQAMDQITAVDGTPIESYQKFHEELLLSPGKTMALTVQRGEETLDLSLEVPAHEVEGYGLREFMPYERVLIREVFEDTPAARGGLKAGDHIVAANGEPVFSVAVGQSTHLSTKIEGRAPEASELKVQRGDEILTLSIAPEKKEDRWLIGVRPTTDYSSRQLTVMEAFSTSLNRCLEDSILLFKALRKLTSGELGIRSFTGPVGISRVASETMRSGIFIFIGLMAFLSLQLGILNLLPIPVLDGGEIFVILIETVSGRDFSLETKMRIKVVGFFFLLGFMGLVLLMDFVKEWQYFSLPG</sequence>
<dbReference type="Pfam" id="PF02163">
    <property type="entry name" value="Peptidase_M50"/>
    <property type="match status" value="1"/>
</dbReference>
<dbReference type="EMBL" id="JAFREP010000032">
    <property type="protein sequence ID" value="MBO1322189.1"/>
    <property type="molecule type" value="Genomic_DNA"/>
</dbReference>
<dbReference type="RefSeq" id="WP_207862162.1">
    <property type="nucleotide sequence ID" value="NZ_JAFREP010000032.1"/>
</dbReference>
<dbReference type="CDD" id="cd06163">
    <property type="entry name" value="S2P-M50_PDZ_RseP-like"/>
    <property type="match status" value="1"/>
</dbReference>
<proteinExistence type="inferred from homology"/>
<feature type="domain" description="PDZ" evidence="12">
    <location>
        <begin position="188"/>
        <end position="284"/>
    </location>
</feature>
<evidence type="ECO:0000259" key="12">
    <source>
        <dbReference type="PROSITE" id="PS50106"/>
    </source>
</evidence>